<dbReference type="AlphaFoldDB" id="A0A480AZ29"/>
<comment type="caution">
    <text evidence="1">The sequence shown here is derived from an EMBL/GenBank/DDBJ whole genome shotgun (WGS) entry which is preliminary data.</text>
</comment>
<keyword evidence="2" id="KW-1185">Reference proteome</keyword>
<dbReference type="Proteomes" id="UP000301751">
    <property type="component" value="Unassembled WGS sequence"/>
</dbReference>
<proteinExistence type="predicted"/>
<name>A0A480AZ29_9BURK</name>
<organism evidence="1 2">
    <name type="scientific">Pseudaquabacterium pictum</name>
    <dbReference type="NCBI Taxonomy" id="2315236"/>
    <lineage>
        <taxon>Bacteria</taxon>
        <taxon>Pseudomonadati</taxon>
        <taxon>Pseudomonadota</taxon>
        <taxon>Betaproteobacteria</taxon>
        <taxon>Burkholderiales</taxon>
        <taxon>Sphaerotilaceae</taxon>
        <taxon>Pseudaquabacterium</taxon>
    </lineage>
</organism>
<evidence type="ECO:0000313" key="2">
    <source>
        <dbReference type="Proteomes" id="UP000301751"/>
    </source>
</evidence>
<gene>
    <name evidence="1" type="ORF">AQPW35_46030</name>
</gene>
<sequence length="92" mass="9956">MQSATNGQGLTMKAAELRAVTMRLDVLRDIMVELVAALPPDRAAGFAAALGNRLNGRICDMEIDERSDNAMVSDLAPVFAALNRRPQETQLT</sequence>
<reference evidence="2" key="1">
    <citation type="submission" date="2019-03" db="EMBL/GenBank/DDBJ databases">
        <title>Aquabacterium pictum sp.nov., the first bacteriochlorophyll a-containing freshwater bacterium in the genus Aquabacterium of the class Betaproteobacteria.</title>
        <authorList>
            <person name="Hirose S."/>
            <person name="Tank M."/>
            <person name="Hara E."/>
            <person name="Tamaki H."/>
            <person name="Takaichi S."/>
            <person name="Haruta S."/>
            <person name="Hanada S."/>
        </authorList>
    </citation>
    <scope>NUCLEOTIDE SEQUENCE [LARGE SCALE GENOMIC DNA]</scope>
    <source>
        <strain evidence="2">W35</strain>
    </source>
</reference>
<accession>A0A480AZ29</accession>
<dbReference type="EMBL" id="BJCL01000017">
    <property type="protein sequence ID" value="GCL65522.1"/>
    <property type="molecule type" value="Genomic_DNA"/>
</dbReference>
<evidence type="ECO:0000313" key="1">
    <source>
        <dbReference type="EMBL" id="GCL65522.1"/>
    </source>
</evidence>
<protein>
    <submittedName>
        <fullName evidence="1">Uncharacterized protein</fullName>
    </submittedName>
</protein>